<dbReference type="AlphaFoldDB" id="A0ABD1AR08"/>
<accession>A0ABD1AR08</accession>
<keyword evidence="3" id="KW-1185">Reference proteome</keyword>
<sequence>MVSEVDVDVFFDSSSDVLSIDEQVEAEFQVWSREPVSVEERRQRFLKKMGLLEESMCLERINDYSDEVTTSSSSSSDLSFGEDELQCCVREENYESTSSMSDEELEEENDDSEQNSINASLEFQQEECEEMVV</sequence>
<gene>
    <name evidence="2" type="ORF">V5N11_015945</name>
</gene>
<feature type="compositionally biased region" description="Acidic residues" evidence="1">
    <location>
        <begin position="101"/>
        <end position="113"/>
    </location>
</feature>
<feature type="compositionally biased region" description="Acidic residues" evidence="1">
    <location>
        <begin position="124"/>
        <end position="133"/>
    </location>
</feature>
<organism evidence="2 3">
    <name type="scientific">Cardamine amara subsp. amara</name>
    <dbReference type="NCBI Taxonomy" id="228776"/>
    <lineage>
        <taxon>Eukaryota</taxon>
        <taxon>Viridiplantae</taxon>
        <taxon>Streptophyta</taxon>
        <taxon>Embryophyta</taxon>
        <taxon>Tracheophyta</taxon>
        <taxon>Spermatophyta</taxon>
        <taxon>Magnoliopsida</taxon>
        <taxon>eudicotyledons</taxon>
        <taxon>Gunneridae</taxon>
        <taxon>Pentapetalae</taxon>
        <taxon>rosids</taxon>
        <taxon>malvids</taxon>
        <taxon>Brassicales</taxon>
        <taxon>Brassicaceae</taxon>
        <taxon>Cardamineae</taxon>
        <taxon>Cardamine</taxon>
    </lineage>
</organism>
<proteinExistence type="predicted"/>
<dbReference type="EMBL" id="JBANAX010000425">
    <property type="protein sequence ID" value="KAL1209192.1"/>
    <property type="molecule type" value="Genomic_DNA"/>
</dbReference>
<evidence type="ECO:0000256" key="1">
    <source>
        <dbReference type="SAM" id="MobiDB-lite"/>
    </source>
</evidence>
<evidence type="ECO:0000313" key="3">
    <source>
        <dbReference type="Proteomes" id="UP001558713"/>
    </source>
</evidence>
<dbReference type="Proteomes" id="UP001558713">
    <property type="component" value="Unassembled WGS sequence"/>
</dbReference>
<reference evidence="2 3" key="1">
    <citation type="submission" date="2024-04" db="EMBL/GenBank/DDBJ databases">
        <title>Genome assembly C_amara_ONT_v2.</title>
        <authorList>
            <person name="Yant L."/>
            <person name="Moore C."/>
            <person name="Slenker M."/>
        </authorList>
    </citation>
    <scope>NUCLEOTIDE SEQUENCE [LARGE SCALE GENOMIC DNA]</scope>
    <source>
        <tissue evidence="2">Leaf</tissue>
    </source>
</reference>
<comment type="caution">
    <text evidence="2">The sequence shown here is derived from an EMBL/GenBank/DDBJ whole genome shotgun (WGS) entry which is preliminary data.</text>
</comment>
<evidence type="ECO:0000313" key="2">
    <source>
        <dbReference type="EMBL" id="KAL1209192.1"/>
    </source>
</evidence>
<protein>
    <submittedName>
        <fullName evidence="2">Uncharacterized protein</fullName>
    </submittedName>
</protein>
<name>A0ABD1AR08_CARAN</name>
<feature type="region of interest" description="Disordered" evidence="1">
    <location>
        <begin position="91"/>
        <end position="133"/>
    </location>
</feature>